<dbReference type="Proteomes" id="UP001209878">
    <property type="component" value="Unassembled WGS sequence"/>
</dbReference>
<dbReference type="AlphaFoldDB" id="A0AAD9NLT3"/>
<reference evidence="2" key="1">
    <citation type="journal article" date="2023" name="Mol. Biol. Evol.">
        <title>Third-Generation Sequencing Reveals the Adaptive Role of the Epigenome in Three Deep-Sea Polychaetes.</title>
        <authorList>
            <person name="Perez M."/>
            <person name="Aroh O."/>
            <person name="Sun Y."/>
            <person name="Lan Y."/>
            <person name="Juniper S.K."/>
            <person name="Young C.R."/>
            <person name="Angers B."/>
            <person name="Qian P.Y."/>
        </authorList>
    </citation>
    <scope>NUCLEOTIDE SEQUENCE</scope>
    <source>
        <strain evidence="2">R07B-5</strain>
    </source>
</reference>
<name>A0AAD9NLT3_RIDPI</name>
<evidence type="ECO:0000313" key="3">
    <source>
        <dbReference type="Proteomes" id="UP001209878"/>
    </source>
</evidence>
<protein>
    <submittedName>
        <fullName evidence="2">Uncharacterized protein</fullName>
    </submittedName>
</protein>
<evidence type="ECO:0000313" key="2">
    <source>
        <dbReference type="EMBL" id="KAK2174982.1"/>
    </source>
</evidence>
<feature type="compositionally biased region" description="Basic and acidic residues" evidence="1">
    <location>
        <begin position="446"/>
        <end position="458"/>
    </location>
</feature>
<accession>A0AAD9NLT3</accession>
<dbReference type="EMBL" id="JAODUO010000759">
    <property type="protein sequence ID" value="KAK2174982.1"/>
    <property type="molecule type" value="Genomic_DNA"/>
</dbReference>
<feature type="compositionally biased region" description="Low complexity" evidence="1">
    <location>
        <begin position="384"/>
        <end position="399"/>
    </location>
</feature>
<evidence type="ECO:0000256" key="1">
    <source>
        <dbReference type="SAM" id="MobiDB-lite"/>
    </source>
</evidence>
<organism evidence="2 3">
    <name type="scientific">Ridgeia piscesae</name>
    <name type="common">Tubeworm</name>
    <dbReference type="NCBI Taxonomy" id="27915"/>
    <lineage>
        <taxon>Eukaryota</taxon>
        <taxon>Metazoa</taxon>
        <taxon>Spiralia</taxon>
        <taxon>Lophotrochozoa</taxon>
        <taxon>Annelida</taxon>
        <taxon>Polychaeta</taxon>
        <taxon>Sedentaria</taxon>
        <taxon>Canalipalpata</taxon>
        <taxon>Sabellida</taxon>
        <taxon>Siboglinidae</taxon>
        <taxon>Ridgeia</taxon>
    </lineage>
</organism>
<comment type="caution">
    <text evidence="2">The sequence shown here is derived from an EMBL/GenBank/DDBJ whole genome shotgun (WGS) entry which is preliminary data.</text>
</comment>
<gene>
    <name evidence="2" type="ORF">NP493_762g00001</name>
</gene>
<feature type="region of interest" description="Disordered" evidence="1">
    <location>
        <begin position="384"/>
        <end position="488"/>
    </location>
</feature>
<sequence length="559" mass="62603">MENNHENFSERRVNLLKSQNIQLKRQILVLTEAIGSRAHVQLEVENALGTIADHCRTHLASRDRLGEVSVRLSDLKLLVETAESARIKLYKNIEAKLESKLAELYQQMMAVNQSLQMIVSPDKGPANHELPLALYARLWGQVAKTCSMLKESSGELLELSVLVPAAPWPLLHRPMLKDLTVDAVMERLPNFHRSKVNDAREMIQALLRAMAYTTRTKHAETSQLQEEVDFHRAVYQVQLDYVQTFFSALREGYKTFEQDTNRLLCEPLKAILDAYNILQRTAAEDALRNFLTVFKHNVIQASNKWGPKEREEALSDFGCHFFESIDQLRADSQRKRDDLINDLDDAKTQQQHAMECVMELMCSDTTNDNKRDCNKIKCSDKSATEITTEETGGISVIETTGDKKKQTSVRQDNASSGDVGEQQVHDGKNYVIDDVSPTKAASGSRGSDDTPRGRKKWIEPTGRPLSAASGTTSPLLTSRAKRRSVPRKGLAQPKLVLLKPKLANATTADTKGGQPIADLDVGLTKDDTERPQITNYVKLYGFATYHGEEYIATAAPPSE</sequence>
<keyword evidence="3" id="KW-1185">Reference proteome</keyword>
<proteinExistence type="predicted"/>